<protein>
    <submittedName>
        <fullName evidence="3">AMP-activated protein kinase-like protein</fullName>
    </submittedName>
</protein>
<dbReference type="InterPro" id="IPR011990">
    <property type="entry name" value="TPR-like_helical_dom_sf"/>
</dbReference>
<keyword evidence="3" id="KW-0418">Kinase</keyword>
<dbReference type="AlphaFoldDB" id="A0A318USL3"/>
<evidence type="ECO:0000256" key="1">
    <source>
        <dbReference type="PROSITE-ProRule" id="PRU00339"/>
    </source>
</evidence>
<dbReference type="InterPro" id="IPR029055">
    <property type="entry name" value="Ntn_hydrolases_N"/>
</dbReference>
<gene>
    <name evidence="3" type="ORF">B0O44_101574</name>
</gene>
<dbReference type="EMBL" id="QKLU01000001">
    <property type="protein sequence ID" value="PYF77095.1"/>
    <property type="molecule type" value="Genomic_DNA"/>
</dbReference>
<evidence type="ECO:0000313" key="4">
    <source>
        <dbReference type="Proteomes" id="UP000248198"/>
    </source>
</evidence>
<feature type="domain" description="AMP-activated protein kinase glycogen-binding" evidence="2">
    <location>
        <begin position="401"/>
        <end position="451"/>
    </location>
</feature>
<sequence>MKAKFSVILMLLINLFILNGRIAACTIFMANDGHHVWVGNNEDESPVLTYRLWYYPAFHKDYGYMLWTELSDNESLNRIMYKNPQGGMNQYGLFMDYTAIAELPATKDPKKKDRQEEVVTDILKQCKTVAEALKYIAQFNLIRLTGAQLFIGDASGDYAVVHGGYVLNKQSKNFALTNYSVKNNYHEACWRRDAAIQYFNQNSTYSLTEIKDLLQKTSQKKPSNIISNYSMAADLPAKVIHLYYKNDFSTPRVISLEKELKKGKHYRDMAAYFPLSIKDIMVKKYTLGGINLVLSAYQTLRKNDPGKYNFKNNDALELAISAIAADQTKDAIRFLECLKSYDPNGIAINAWLGVAYRREGQTEKSNKCFASVLALDPNNYIATLFGKQKAHQVTFMMNDFQAAEQVFILADFSKWQAIPMKKEHGLWTCQIEVPPGEYNYKFLVNKEYLADQLNLLYTGSGEKIYSKLYVWPGD</sequence>
<comment type="caution">
    <text evidence="3">The sequence shown here is derived from an EMBL/GenBank/DDBJ whole genome shotgun (WGS) entry which is preliminary data.</text>
</comment>
<dbReference type="SUPFAM" id="SSF48452">
    <property type="entry name" value="TPR-like"/>
    <property type="match status" value="1"/>
</dbReference>
<dbReference type="GO" id="GO:0016301">
    <property type="term" value="F:kinase activity"/>
    <property type="evidence" value="ECO:0007669"/>
    <property type="project" value="UniProtKB-KW"/>
</dbReference>
<dbReference type="Pfam" id="PF16561">
    <property type="entry name" value="AMPK1_CBM"/>
    <property type="match status" value="1"/>
</dbReference>
<accession>A0A318USL3</accession>
<dbReference type="InterPro" id="IPR019734">
    <property type="entry name" value="TPR_rpt"/>
</dbReference>
<organism evidence="3 4">
    <name type="scientific">Pedobacter nutrimenti</name>
    <dbReference type="NCBI Taxonomy" id="1241337"/>
    <lineage>
        <taxon>Bacteria</taxon>
        <taxon>Pseudomonadati</taxon>
        <taxon>Bacteroidota</taxon>
        <taxon>Sphingobacteriia</taxon>
        <taxon>Sphingobacteriales</taxon>
        <taxon>Sphingobacteriaceae</taxon>
        <taxon>Pedobacter</taxon>
    </lineage>
</organism>
<reference evidence="3 4" key="1">
    <citation type="submission" date="2018-06" db="EMBL/GenBank/DDBJ databases">
        <title>Genomic Encyclopedia of Archaeal and Bacterial Type Strains, Phase II (KMG-II): from individual species to whole genera.</title>
        <authorList>
            <person name="Goeker M."/>
        </authorList>
    </citation>
    <scope>NUCLEOTIDE SEQUENCE [LARGE SCALE GENOMIC DNA]</scope>
    <source>
        <strain evidence="3 4">DSM 27372</strain>
    </source>
</reference>
<dbReference type="PROSITE" id="PS50005">
    <property type="entry name" value="TPR"/>
    <property type="match status" value="1"/>
</dbReference>
<dbReference type="InterPro" id="IPR014756">
    <property type="entry name" value="Ig_E-set"/>
</dbReference>
<keyword evidence="3" id="KW-0808">Transferase</keyword>
<evidence type="ECO:0000313" key="3">
    <source>
        <dbReference type="EMBL" id="PYF77095.1"/>
    </source>
</evidence>
<dbReference type="SUPFAM" id="SSF81296">
    <property type="entry name" value="E set domains"/>
    <property type="match status" value="1"/>
</dbReference>
<dbReference type="SUPFAM" id="SSF56235">
    <property type="entry name" value="N-terminal nucleophile aminohydrolases (Ntn hydrolases)"/>
    <property type="match status" value="1"/>
</dbReference>
<dbReference type="Gene3D" id="2.60.40.10">
    <property type="entry name" value="Immunoglobulins"/>
    <property type="match status" value="1"/>
</dbReference>
<dbReference type="InterPro" id="IPR013783">
    <property type="entry name" value="Ig-like_fold"/>
</dbReference>
<proteinExistence type="predicted"/>
<name>A0A318USL3_9SPHI</name>
<dbReference type="Gene3D" id="1.25.40.10">
    <property type="entry name" value="Tetratricopeptide repeat domain"/>
    <property type="match status" value="1"/>
</dbReference>
<dbReference type="Proteomes" id="UP000248198">
    <property type="component" value="Unassembled WGS sequence"/>
</dbReference>
<dbReference type="CDD" id="cd02859">
    <property type="entry name" value="E_set_AMPKbeta_like_N"/>
    <property type="match status" value="1"/>
</dbReference>
<dbReference type="Gene3D" id="3.60.60.10">
    <property type="entry name" value="Penicillin V Acylase, Chain A"/>
    <property type="match status" value="1"/>
</dbReference>
<dbReference type="RefSeq" id="WP_110827173.1">
    <property type="nucleotide sequence ID" value="NZ_QKLU01000001.1"/>
</dbReference>
<keyword evidence="1" id="KW-0802">TPR repeat</keyword>
<dbReference type="OrthoDB" id="738883at2"/>
<dbReference type="InterPro" id="IPR032640">
    <property type="entry name" value="AMPK1_CBM"/>
</dbReference>
<keyword evidence="4" id="KW-1185">Reference proteome</keyword>
<feature type="repeat" description="TPR" evidence="1">
    <location>
        <begin position="346"/>
        <end position="379"/>
    </location>
</feature>
<evidence type="ECO:0000259" key="2">
    <source>
        <dbReference type="Pfam" id="PF16561"/>
    </source>
</evidence>